<dbReference type="GO" id="GO:0005885">
    <property type="term" value="C:Arp2/3 protein complex"/>
    <property type="evidence" value="ECO:0007669"/>
    <property type="project" value="InterPro"/>
</dbReference>
<dbReference type="InterPro" id="IPR034666">
    <property type="entry name" value="ARPC2/4"/>
</dbReference>
<dbReference type="SUPFAM" id="SSF69645">
    <property type="entry name" value="Arp2/3 complex subunits"/>
    <property type="match status" value="2"/>
</dbReference>
<keyword evidence="8" id="KW-1185">Reference proteome</keyword>
<feature type="region of interest" description="Disordered" evidence="6">
    <location>
        <begin position="370"/>
        <end position="414"/>
    </location>
</feature>
<dbReference type="FunFam" id="3.30.1460.20:FF:000002">
    <property type="entry name" value="Arp2/3 complex 34 kDa subunit"/>
    <property type="match status" value="1"/>
</dbReference>
<evidence type="ECO:0000256" key="6">
    <source>
        <dbReference type="SAM" id="MobiDB-lite"/>
    </source>
</evidence>
<dbReference type="PANTHER" id="PTHR12058:SF0">
    <property type="entry name" value="ACTIN-RELATED PROTEIN 2_3 COMPLEX SUBUNIT 2"/>
    <property type="match status" value="1"/>
</dbReference>
<dbReference type="AlphaFoldDB" id="A0A433DHP3"/>
<evidence type="ECO:0000313" key="7">
    <source>
        <dbReference type="EMBL" id="RUP50374.1"/>
    </source>
</evidence>
<gene>
    <name evidence="7" type="ORF">BC936DRAFT_139438</name>
</gene>
<dbReference type="Gene3D" id="3.30.1460.20">
    <property type="match status" value="2"/>
</dbReference>
<proteinExistence type="inferred from homology"/>
<dbReference type="GO" id="GO:0034314">
    <property type="term" value="P:Arp2/3 complex-mediated actin nucleation"/>
    <property type="evidence" value="ECO:0007669"/>
    <property type="project" value="InterPro"/>
</dbReference>
<dbReference type="GO" id="GO:0051015">
    <property type="term" value="F:actin filament binding"/>
    <property type="evidence" value="ECO:0007669"/>
    <property type="project" value="TreeGrafter"/>
</dbReference>
<keyword evidence="5" id="KW-0206">Cytoskeleton</keyword>
<dbReference type="FunFam" id="3.30.1460.20:FF:000005">
    <property type="entry name" value="Arp2/3 complex 34 kDa subunit"/>
    <property type="match status" value="1"/>
</dbReference>
<keyword evidence="4" id="KW-0009">Actin-binding</keyword>
<dbReference type="GO" id="GO:0030041">
    <property type="term" value="P:actin filament polymerization"/>
    <property type="evidence" value="ECO:0007669"/>
    <property type="project" value="InterPro"/>
</dbReference>
<dbReference type="PANTHER" id="PTHR12058">
    <property type="entry name" value="ARP2/3 COMPLEX 34 KDA SUBUNIT"/>
    <property type="match status" value="1"/>
</dbReference>
<evidence type="ECO:0000256" key="4">
    <source>
        <dbReference type="ARBA" id="ARBA00023203"/>
    </source>
</evidence>
<comment type="subcellular location">
    <subcellularLocation>
        <location evidence="1">Cytoplasm</location>
        <location evidence="1">Cytoskeleton</location>
    </subcellularLocation>
</comment>
<protein>
    <submittedName>
        <fullName evidence="7">Arp2/3 complex, 34 kd subunit p34-Arc-domain-containing protein</fullName>
    </submittedName>
</protein>
<evidence type="ECO:0000256" key="1">
    <source>
        <dbReference type="ARBA" id="ARBA00004245"/>
    </source>
</evidence>
<accession>A0A433DHP3</accession>
<name>A0A433DHP3_9FUNG</name>
<dbReference type="Pfam" id="PF04045">
    <property type="entry name" value="P34-Arc"/>
    <property type="match status" value="1"/>
</dbReference>
<evidence type="ECO:0000313" key="8">
    <source>
        <dbReference type="Proteomes" id="UP000268093"/>
    </source>
</evidence>
<comment type="similarity">
    <text evidence="2">Belongs to the ARPC2 family.</text>
</comment>
<comment type="caution">
    <text evidence="7">The sequence shown here is derived from an EMBL/GenBank/DDBJ whole genome shotgun (WGS) entry which is preliminary data.</text>
</comment>
<dbReference type="OrthoDB" id="148331at2759"/>
<evidence type="ECO:0000256" key="3">
    <source>
        <dbReference type="ARBA" id="ARBA00022490"/>
    </source>
</evidence>
<sequence length="447" mass="51115">MCDDNNYSQSDTSDTFHLHPTFPPAMILLDYHNVIINDVLTARFLQGKQDTLDMTIVDFDGVSYHLFVEKVSKTTLTLSMRWSCFQELVKFGANDILKREYGQYIAATPEQGYNLTLEFDSEKLPEDIADREALIKKVSVLKRNLLSAPFVRAIAELEQFEDSKQPDPTPELMAVHYRDEETIFVQAAQDRVTVTFSTLFKEEADRVIGRVFLQEFVDARKGTAPQVIYSPREPPLEIRHLPGLQDSESVGYITFILFPRHLVKGEVREETISRIQIFRDYLHYHIKCSKAYLHSRMRARVTEFLKVLNRAKPEVVNAEKKTWQDFPPRLIISASGLGPTWLRGDLGRLGEKWEEYGEVRIGVAPRGVRITSDPPLCDEPPSRDELPSRDEPPSYDKQPSRDESASRERVAPRGARLIRNAISTSLAAPSQLLHLASRPAYRHNGFI</sequence>
<reference evidence="7 8" key="1">
    <citation type="journal article" date="2018" name="New Phytol.">
        <title>Phylogenomics of Endogonaceae and evolution of mycorrhizas within Mucoromycota.</title>
        <authorList>
            <person name="Chang Y."/>
            <person name="Desiro A."/>
            <person name="Na H."/>
            <person name="Sandor L."/>
            <person name="Lipzen A."/>
            <person name="Clum A."/>
            <person name="Barry K."/>
            <person name="Grigoriev I.V."/>
            <person name="Martin F.M."/>
            <person name="Stajich J.E."/>
            <person name="Smith M.E."/>
            <person name="Bonito G."/>
            <person name="Spatafora J.W."/>
        </authorList>
    </citation>
    <scope>NUCLEOTIDE SEQUENCE [LARGE SCALE GENOMIC DNA]</scope>
    <source>
        <strain evidence="7 8">GMNB39</strain>
    </source>
</reference>
<feature type="compositionally biased region" description="Basic and acidic residues" evidence="6">
    <location>
        <begin position="380"/>
        <end position="411"/>
    </location>
</feature>
<dbReference type="InterPro" id="IPR007188">
    <property type="entry name" value="ARPC2"/>
</dbReference>
<keyword evidence="3" id="KW-0963">Cytoplasm</keyword>
<evidence type="ECO:0000256" key="2">
    <source>
        <dbReference type="ARBA" id="ARBA00007192"/>
    </source>
</evidence>
<organism evidence="7 8">
    <name type="scientific">Jimgerdemannia flammicorona</name>
    <dbReference type="NCBI Taxonomy" id="994334"/>
    <lineage>
        <taxon>Eukaryota</taxon>
        <taxon>Fungi</taxon>
        <taxon>Fungi incertae sedis</taxon>
        <taxon>Mucoromycota</taxon>
        <taxon>Mucoromycotina</taxon>
        <taxon>Endogonomycetes</taxon>
        <taxon>Endogonales</taxon>
        <taxon>Endogonaceae</taxon>
        <taxon>Jimgerdemannia</taxon>
    </lineage>
</organism>
<dbReference type="GO" id="GO:0005200">
    <property type="term" value="F:structural constituent of cytoskeleton"/>
    <property type="evidence" value="ECO:0007669"/>
    <property type="project" value="TreeGrafter"/>
</dbReference>
<evidence type="ECO:0000256" key="5">
    <source>
        <dbReference type="ARBA" id="ARBA00023212"/>
    </source>
</evidence>
<dbReference type="Proteomes" id="UP000268093">
    <property type="component" value="Unassembled WGS sequence"/>
</dbReference>
<dbReference type="EMBL" id="RBNI01001500">
    <property type="protein sequence ID" value="RUP50374.1"/>
    <property type="molecule type" value="Genomic_DNA"/>
</dbReference>